<dbReference type="PANTHER" id="PTHR47505:SF1">
    <property type="entry name" value="DNA UTILIZATION PROTEIN YHGH"/>
    <property type="match status" value="1"/>
</dbReference>
<sequence>MLKRLLAKASPMLGTSADWLGHCLLCRQPCTTEPLLCHWCRASLKQSSQRCQLCAAPLTQPWPLCGRCQRRPPPWDRLQVIGDYQAPYPWLIPRLKYGGDLLLAPLLARLLADHLVLDNPPEAILPVPLHWWRQWRRGFNQAQLIGTDLSRLTGIPLDTGVIRRIRATPQQTQLSAGQRRRNLRGAFALAPHPYRHVALLDDVVTTGATAGQLSRLLRHSGIEKIEVWALCRTLPHPRG</sequence>
<reference evidence="2 3" key="1">
    <citation type="submission" date="2024-09" db="EMBL/GenBank/DDBJ databases">
        <title>Aeromonas strains Genome sequencing and assembly.</title>
        <authorList>
            <person name="Hu X."/>
            <person name="Tang B."/>
        </authorList>
    </citation>
    <scope>NUCLEOTIDE SEQUENCE [LARGE SCALE GENOMIC DNA]</scope>
    <source>
        <strain evidence="2 3">NB23SCDHY001</strain>
    </source>
</reference>
<dbReference type="InterPro" id="IPR051910">
    <property type="entry name" value="ComF/GntX_DNA_util-trans"/>
</dbReference>
<evidence type="ECO:0000313" key="2">
    <source>
        <dbReference type="EMBL" id="MFM4894621.1"/>
    </source>
</evidence>
<dbReference type="InterPro" id="IPR029057">
    <property type="entry name" value="PRTase-like"/>
</dbReference>
<comment type="similarity">
    <text evidence="1">Belongs to the ComF/GntX family.</text>
</comment>
<evidence type="ECO:0000256" key="1">
    <source>
        <dbReference type="ARBA" id="ARBA00008007"/>
    </source>
</evidence>
<dbReference type="InterPro" id="IPR000836">
    <property type="entry name" value="PRTase_dom"/>
</dbReference>
<name>A0ABW9GXJ2_9GAMM</name>
<gene>
    <name evidence="2" type="ORF">ACEUDJ_17370</name>
</gene>
<comment type="caution">
    <text evidence="2">The sequence shown here is derived from an EMBL/GenBank/DDBJ whole genome shotgun (WGS) entry which is preliminary data.</text>
</comment>
<keyword evidence="3" id="KW-1185">Reference proteome</keyword>
<evidence type="ECO:0000313" key="3">
    <source>
        <dbReference type="Proteomes" id="UP001630969"/>
    </source>
</evidence>
<dbReference type="EMBL" id="JBGXBU010000009">
    <property type="protein sequence ID" value="MFM4894621.1"/>
    <property type="molecule type" value="Genomic_DNA"/>
</dbReference>
<proteinExistence type="inferred from homology"/>
<protein>
    <submittedName>
        <fullName evidence="2">ComF family protein</fullName>
    </submittedName>
</protein>
<dbReference type="Proteomes" id="UP001630969">
    <property type="component" value="Unassembled WGS sequence"/>
</dbReference>
<dbReference type="RefSeq" id="WP_408791538.1">
    <property type="nucleotide sequence ID" value="NZ_JBGXBU010000009.1"/>
</dbReference>
<organism evidence="2 3">
    <name type="scientific">Aeromonas bivalvium</name>
    <dbReference type="NCBI Taxonomy" id="440079"/>
    <lineage>
        <taxon>Bacteria</taxon>
        <taxon>Pseudomonadati</taxon>
        <taxon>Pseudomonadota</taxon>
        <taxon>Gammaproteobacteria</taxon>
        <taxon>Aeromonadales</taxon>
        <taxon>Aeromonadaceae</taxon>
        <taxon>Aeromonas</taxon>
    </lineage>
</organism>
<dbReference type="Gene3D" id="3.40.50.2020">
    <property type="match status" value="1"/>
</dbReference>
<dbReference type="GeneID" id="97221826"/>
<dbReference type="SUPFAM" id="SSF53271">
    <property type="entry name" value="PRTase-like"/>
    <property type="match status" value="1"/>
</dbReference>
<dbReference type="CDD" id="cd06223">
    <property type="entry name" value="PRTases_typeI"/>
    <property type="match status" value="1"/>
</dbReference>
<accession>A0ABW9GXJ2</accession>
<dbReference type="PANTHER" id="PTHR47505">
    <property type="entry name" value="DNA UTILIZATION PROTEIN YHGH"/>
    <property type="match status" value="1"/>
</dbReference>